<organism evidence="4">
    <name type="scientific">Xenocatantops brachycerus</name>
    <dbReference type="NCBI Taxonomy" id="227619"/>
    <lineage>
        <taxon>Eukaryota</taxon>
        <taxon>Metazoa</taxon>
        <taxon>Ecdysozoa</taxon>
        <taxon>Arthropoda</taxon>
        <taxon>Hexapoda</taxon>
        <taxon>Insecta</taxon>
        <taxon>Pterygota</taxon>
        <taxon>Neoptera</taxon>
        <taxon>Polyneoptera</taxon>
        <taxon>Orthoptera</taxon>
        <taxon>Caelifera</taxon>
        <taxon>Acrididea</taxon>
        <taxon>Acridomorpha</taxon>
        <taxon>Acridoidea</taxon>
        <taxon>Acrididae</taxon>
        <taxon>Catantopinae</taxon>
        <taxon>Xenocatantops</taxon>
    </lineage>
</organism>
<dbReference type="CDD" id="cd03045">
    <property type="entry name" value="GST_N_Delta_Epsilon"/>
    <property type="match status" value="1"/>
</dbReference>
<dbReference type="FunFam" id="1.20.1050.10:FF:000007">
    <property type="entry name" value="Glutathione S-transferase 1-1"/>
    <property type="match status" value="1"/>
</dbReference>
<dbReference type="PANTHER" id="PTHR43969">
    <property type="entry name" value="GLUTATHIONE S TRANSFERASE D10, ISOFORM A-RELATED"/>
    <property type="match status" value="1"/>
</dbReference>
<dbReference type="GO" id="GO:0004364">
    <property type="term" value="F:glutathione transferase activity"/>
    <property type="evidence" value="ECO:0007669"/>
    <property type="project" value="UniProtKB-EC"/>
</dbReference>
<evidence type="ECO:0000313" key="4">
    <source>
        <dbReference type="EMBL" id="QII57458.1"/>
    </source>
</evidence>
<dbReference type="InterPro" id="IPR040079">
    <property type="entry name" value="Glutathione_S-Trfase"/>
</dbReference>
<comment type="subunit">
    <text evidence="1">Homodimer.</text>
</comment>
<dbReference type="InterPro" id="IPR004045">
    <property type="entry name" value="Glutathione_S-Trfase_N"/>
</dbReference>
<keyword evidence="4" id="KW-0808">Transferase</keyword>
<dbReference type="InterPro" id="IPR036249">
    <property type="entry name" value="Thioredoxin-like_sf"/>
</dbReference>
<feature type="domain" description="GST N-terminal" evidence="2">
    <location>
        <begin position="1"/>
        <end position="82"/>
    </location>
</feature>
<dbReference type="SFLD" id="SFLDG01153">
    <property type="entry name" value="Main.4:_Theta-like"/>
    <property type="match status" value="1"/>
</dbReference>
<dbReference type="PANTHER" id="PTHR43969:SF9">
    <property type="entry name" value="GLUTATHIONE S TRANSFERASE D10, ISOFORM A-RELATED"/>
    <property type="match status" value="1"/>
</dbReference>
<evidence type="ECO:0000259" key="3">
    <source>
        <dbReference type="PROSITE" id="PS50405"/>
    </source>
</evidence>
<dbReference type="EC" id="2.5.1.18" evidence="4"/>
<accession>A0A6G7K337</accession>
<dbReference type="Gene3D" id="1.20.1050.10">
    <property type="match status" value="1"/>
</dbReference>
<dbReference type="Gene3D" id="3.40.30.10">
    <property type="entry name" value="Glutaredoxin"/>
    <property type="match status" value="1"/>
</dbReference>
<protein>
    <submittedName>
        <fullName evidence="4">Glutathione-S transferase epsilon2</fullName>
        <ecNumber evidence="4">2.5.1.18</ecNumber>
    </submittedName>
</protein>
<dbReference type="SUPFAM" id="SSF52833">
    <property type="entry name" value="Thioredoxin-like"/>
    <property type="match status" value="1"/>
</dbReference>
<dbReference type="PROSITE" id="PS50405">
    <property type="entry name" value="GST_CTER"/>
    <property type="match status" value="1"/>
</dbReference>
<dbReference type="AlphaFoldDB" id="A0A6G7K337"/>
<name>A0A6G7K337_9ORTH</name>
<dbReference type="InterPro" id="IPR010987">
    <property type="entry name" value="Glutathione-S-Trfase_C-like"/>
</dbReference>
<dbReference type="EMBL" id="MN226998">
    <property type="protein sequence ID" value="QII57458.1"/>
    <property type="molecule type" value="mRNA"/>
</dbReference>
<dbReference type="SFLD" id="SFLDS00019">
    <property type="entry name" value="Glutathione_Transferase_(cytos"/>
    <property type="match status" value="1"/>
</dbReference>
<dbReference type="SUPFAM" id="SSF47616">
    <property type="entry name" value="GST C-terminal domain-like"/>
    <property type="match status" value="1"/>
</dbReference>
<sequence length="222" mass="24790">MPIVLYHFPLSPPCRTALCTAKALGLDVTIKIVNLLAKEHLNEDYVKMNPEHTIPSLDDNGLIIWHSHAIATYLVSKYGKDDSLYPVDPAKRVVVDQRLYFDATTLFPRLRATTFPLMFLGKTDVEPDKKAAIYEALGILEKYLEPTGWVAGDHVTVADIACAVTTATLQAMGVVLDAYPKIREWLERCNSTIPHFEEANKEALKDVAELIKSKVTHNVYAP</sequence>
<dbReference type="Pfam" id="PF13417">
    <property type="entry name" value="GST_N_3"/>
    <property type="match status" value="1"/>
</dbReference>
<feature type="domain" description="GST C-terminal" evidence="3">
    <location>
        <begin position="88"/>
        <end position="207"/>
    </location>
</feature>
<dbReference type="CDD" id="cd03177">
    <property type="entry name" value="GST_C_Delta_Epsilon"/>
    <property type="match status" value="1"/>
</dbReference>
<reference evidence="4" key="1">
    <citation type="submission" date="2019-07" db="EMBL/GenBank/DDBJ databases">
        <authorList>
            <person name="Ma G."/>
        </authorList>
    </citation>
    <scope>NUCLEOTIDE SEQUENCE</scope>
</reference>
<dbReference type="PROSITE" id="PS50404">
    <property type="entry name" value="GST_NTER"/>
    <property type="match status" value="1"/>
</dbReference>
<dbReference type="InterPro" id="IPR036282">
    <property type="entry name" value="Glutathione-S-Trfase_C_sf"/>
</dbReference>
<dbReference type="Pfam" id="PF13410">
    <property type="entry name" value="GST_C_2"/>
    <property type="match status" value="1"/>
</dbReference>
<dbReference type="SFLD" id="SFLDG00358">
    <property type="entry name" value="Main_(cytGST)"/>
    <property type="match status" value="1"/>
</dbReference>
<dbReference type="GO" id="GO:0006749">
    <property type="term" value="P:glutathione metabolic process"/>
    <property type="evidence" value="ECO:0007669"/>
    <property type="project" value="TreeGrafter"/>
</dbReference>
<dbReference type="FunFam" id="3.40.30.10:FF:000034">
    <property type="entry name" value="glutathione S-transferase 1"/>
    <property type="match status" value="1"/>
</dbReference>
<proteinExistence type="evidence at transcript level"/>
<evidence type="ECO:0000256" key="1">
    <source>
        <dbReference type="ARBA" id="ARBA00011738"/>
    </source>
</evidence>
<evidence type="ECO:0000259" key="2">
    <source>
        <dbReference type="PROSITE" id="PS50404"/>
    </source>
</evidence>